<dbReference type="EMBL" id="JAAMPC010001631">
    <property type="protein sequence ID" value="KAG2238222.1"/>
    <property type="molecule type" value="Genomic_DNA"/>
</dbReference>
<comment type="caution">
    <text evidence="2">The sequence shown here is derived from an EMBL/GenBank/DDBJ whole genome shotgun (WGS) entry which is preliminary data.</text>
</comment>
<sequence length="84" mass="9445">MESPNSEEERHQSVNNSGTTSKDYERHASPPSKAQIDLNFQPEKDEESPLPRSKTTTKDKSLHHDEARSSSSAHNKLHVDFADS</sequence>
<protein>
    <submittedName>
        <fullName evidence="2">Uncharacterized protein</fullName>
    </submittedName>
</protein>
<evidence type="ECO:0000313" key="3">
    <source>
        <dbReference type="Proteomes" id="UP000886595"/>
    </source>
</evidence>
<dbReference type="Proteomes" id="UP000886595">
    <property type="component" value="Unassembled WGS sequence"/>
</dbReference>
<keyword evidence="3" id="KW-1185">Reference proteome</keyword>
<feature type="compositionally biased region" description="Basic and acidic residues" evidence="1">
    <location>
        <begin position="56"/>
        <end position="68"/>
    </location>
</feature>
<reference evidence="2 3" key="1">
    <citation type="submission" date="2020-02" db="EMBL/GenBank/DDBJ databases">
        <authorList>
            <person name="Ma Q."/>
            <person name="Huang Y."/>
            <person name="Song X."/>
            <person name="Pei D."/>
        </authorList>
    </citation>
    <scope>NUCLEOTIDE SEQUENCE [LARGE SCALE GENOMIC DNA]</scope>
    <source>
        <strain evidence="2">Sxm20200214</strain>
        <tissue evidence="2">Leaf</tissue>
    </source>
</reference>
<evidence type="ECO:0000313" key="2">
    <source>
        <dbReference type="EMBL" id="KAG2238222.1"/>
    </source>
</evidence>
<name>A0A8X7NSA2_BRACI</name>
<evidence type="ECO:0000256" key="1">
    <source>
        <dbReference type="SAM" id="MobiDB-lite"/>
    </source>
</evidence>
<dbReference type="OrthoDB" id="757982at2759"/>
<accession>A0A8X7NSA2</accession>
<feature type="region of interest" description="Disordered" evidence="1">
    <location>
        <begin position="1"/>
        <end position="84"/>
    </location>
</feature>
<proteinExistence type="predicted"/>
<dbReference type="AlphaFoldDB" id="A0A8X7NSA2"/>
<organism evidence="2 3">
    <name type="scientific">Brassica carinata</name>
    <name type="common">Ethiopian mustard</name>
    <name type="synonym">Abyssinian cabbage</name>
    <dbReference type="NCBI Taxonomy" id="52824"/>
    <lineage>
        <taxon>Eukaryota</taxon>
        <taxon>Viridiplantae</taxon>
        <taxon>Streptophyta</taxon>
        <taxon>Embryophyta</taxon>
        <taxon>Tracheophyta</taxon>
        <taxon>Spermatophyta</taxon>
        <taxon>Magnoliopsida</taxon>
        <taxon>eudicotyledons</taxon>
        <taxon>Gunneridae</taxon>
        <taxon>Pentapetalae</taxon>
        <taxon>rosids</taxon>
        <taxon>malvids</taxon>
        <taxon>Brassicales</taxon>
        <taxon>Brassicaceae</taxon>
        <taxon>Brassiceae</taxon>
        <taxon>Brassica</taxon>
    </lineage>
</organism>
<gene>
    <name evidence="2" type="ORF">Bca52824_092533</name>
</gene>